<keyword evidence="3" id="KW-1185">Reference proteome</keyword>
<evidence type="ECO:0000313" key="3">
    <source>
        <dbReference type="Proteomes" id="UP000314294"/>
    </source>
</evidence>
<evidence type="ECO:0000313" key="2">
    <source>
        <dbReference type="EMBL" id="TNN73053.1"/>
    </source>
</evidence>
<reference evidence="2 3" key="1">
    <citation type="submission" date="2019-03" db="EMBL/GenBank/DDBJ databases">
        <title>First draft genome of Liparis tanakae, snailfish: a comprehensive survey of snailfish specific genes.</title>
        <authorList>
            <person name="Kim W."/>
            <person name="Song I."/>
            <person name="Jeong J.-H."/>
            <person name="Kim D."/>
            <person name="Kim S."/>
            <person name="Ryu S."/>
            <person name="Song J.Y."/>
            <person name="Lee S.K."/>
        </authorList>
    </citation>
    <scope>NUCLEOTIDE SEQUENCE [LARGE SCALE GENOMIC DNA]</scope>
    <source>
        <tissue evidence="2">Muscle</tissue>
    </source>
</reference>
<accession>A0A4Z2I7A3</accession>
<proteinExistence type="predicted"/>
<sequence length="149" mass="16091">MTAVAAPSSDALRAPARPPDPPPITRKSNRVTSAVSAVCDAMLRRTRAACLRGHENSCFLKPNQEGARDRVRRINVAITRKLAGGWVGPTTGQWAGQEKATDCCVILSNYDNNGRVRFKVDPLLTRSLLNPSLSSIVSNRLDAEGVLDP</sequence>
<protein>
    <submittedName>
        <fullName evidence="2">Uncharacterized protein</fullName>
    </submittedName>
</protein>
<feature type="region of interest" description="Disordered" evidence="1">
    <location>
        <begin position="1"/>
        <end position="30"/>
    </location>
</feature>
<dbReference type="EMBL" id="SRLO01000129">
    <property type="protein sequence ID" value="TNN73053.1"/>
    <property type="molecule type" value="Genomic_DNA"/>
</dbReference>
<name>A0A4Z2I7A3_9TELE</name>
<dbReference type="AlphaFoldDB" id="A0A4Z2I7A3"/>
<gene>
    <name evidence="2" type="ORF">EYF80_016723</name>
</gene>
<comment type="caution">
    <text evidence="2">The sequence shown here is derived from an EMBL/GenBank/DDBJ whole genome shotgun (WGS) entry which is preliminary data.</text>
</comment>
<feature type="compositionally biased region" description="Low complexity" evidence="1">
    <location>
        <begin position="1"/>
        <end position="15"/>
    </location>
</feature>
<dbReference type="Proteomes" id="UP000314294">
    <property type="component" value="Unassembled WGS sequence"/>
</dbReference>
<evidence type="ECO:0000256" key="1">
    <source>
        <dbReference type="SAM" id="MobiDB-lite"/>
    </source>
</evidence>
<organism evidence="2 3">
    <name type="scientific">Liparis tanakae</name>
    <name type="common">Tanaka's snailfish</name>
    <dbReference type="NCBI Taxonomy" id="230148"/>
    <lineage>
        <taxon>Eukaryota</taxon>
        <taxon>Metazoa</taxon>
        <taxon>Chordata</taxon>
        <taxon>Craniata</taxon>
        <taxon>Vertebrata</taxon>
        <taxon>Euteleostomi</taxon>
        <taxon>Actinopterygii</taxon>
        <taxon>Neopterygii</taxon>
        <taxon>Teleostei</taxon>
        <taxon>Neoteleostei</taxon>
        <taxon>Acanthomorphata</taxon>
        <taxon>Eupercaria</taxon>
        <taxon>Perciformes</taxon>
        <taxon>Cottioidei</taxon>
        <taxon>Cottales</taxon>
        <taxon>Liparidae</taxon>
        <taxon>Liparis</taxon>
    </lineage>
</organism>